<keyword evidence="2" id="KW-1185">Reference proteome</keyword>
<dbReference type="AlphaFoldDB" id="A0A1I5GH98"/>
<organism evidence="1 2">
    <name type="scientific">Actinomadura madurae</name>
    <dbReference type="NCBI Taxonomy" id="1993"/>
    <lineage>
        <taxon>Bacteria</taxon>
        <taxon>Bacillati</taxon>
        <taxon>Actinomycetota</taxon>
        <taxon>Actinomycetes</taxon>
        <taxon>Streptosporangiales</taxon>
        <taxon>Thermomonosporaceae</taxon>
        <taxon>Actinomadura</taxon>
    </lineage>
</organism>
<dbReference type="Proteomes" id="UP000183413">
    <property type="component" value="Unassembled WGS sequence"/>
</dbReference>
<evidence type="ECO:0000313" key="2">
    <source>
        <dbReference type="Proteomes" id="UP000183413"/>
    </source>
</evidence>
<gene>
    <name evidence="1" type="ORF">SAMN04489713_105202</name>
</gene>
<protein>
    <submittedName>
        <fullName evidence="1">Uncharacterized protein</fullName>
    </submittedName>
</protein>
<dbReference type="InParanoid" id="A0A1I5GH98"/>
<proteinExistence type="predicted"/>
<evidence type="ECO:0000313" key="1">
    <source>
        <dbReference type="EMBL" id="SFO35327.1"/>
    </source>
</evidence>
<name>A0A1I5GH98_9ACTN</name>
<dbReference type="EMBL" id="FOVH01000005">
    <property type="protein sequence ID" value="SFO35327.1"/>
    <property type="molecule type" value="Genomic_DNA"/>
</dbReference>
<sequence length="68" mass="7362">MPLRHSMRKRLASSLVIPPLSRLSVWERLRTICCTVAAVGPTRSMAADQAVLAELLPTGGVFSMRPSA</sequence>
<reference evidence="1 2" key="1">
    <citation type="submission" date="2016-10" db="EMBL/GenBank/DDBJ databases">
        <authorList>
            <person name="de Groot N.N."/>
        </authorList>
    </citation>
    <scope>NUCLEOTIDE SEQUENCE [LARGE SCALE GENOMIC DNA]</scope>
    <source>
        <strain evidence="1 2">DSM 43067</strain>
    </source>
</reference>
<accession>A0A1I5GH98</accession>